<comment type="function">
    <text evidence="3">S-crystallins are structural components of squids and octopi eye lens. Contains relatively little if any GST activity.</text>
</comment>
<dbReference type="InterPro" id="IPR004046">
    <property type="entry name" value="GST_C"/>
</dbReference>
<name>A0A6J8E730_MYTCO</name>
<dbReference type="CDD" id="cd03039">
    <property type="entry name" value="GST_N_Sigma_like"/>
    <property type="match status" value="1"/>
</dbReference>
<dbReference type="GO" id="GO:0006749">
    <property type="term" value="P:glutathione metabolic process"/>
    <property type="evidence" value="ECO:0007669"/>
    <property type="project" value="TreeGrafter"/>
</dbReference>
<feature type="domain" description="GST C-terminal" evidence="5">
    <location>
        <begin position="81"/>
        <end position="204"/>
    </location>
</feature>
<evidence type="ECO:0000256" key="1">
    <source>
        <dbReference type="ARBA" id="ARBA00007409"/>
    </source>
</evidence>
<dbReference type="Pfam" id="PF14497">
    <property type="entry name" value="GST_C_3"/>
    <property type="match status" value="1"/>
</dbReference>
<keyword evidence="7" id="KW-1185">Reference proteome</keyword>
<evidence type="ECO:0000259" key="5">
    <source>
        <dbReference type="PROSITE" id="PS50405"/>
    </source>
</evidence>
<dbReference type="AlphaFoldDB" id="A0A6J8E730"/>
<feature type="domain" description="GST N-terminal" evidence="4">
    <location>
        <begin position="2"/>
        <end position="79"/>
    </location>
</feature>
<dbReference type="Pfam" id="PF02798">
    <property type="entry name" value="GST_N"/>
    <property type="match status" value="1"/>
</dbReference>
<reference evidence="6 7" key="1">
    <citation type="submission" date="2020-06" db="EMBL/GenBank/DDBJ databases">
        <authorList>
            <person name="Li R."/>
            <person name="Bekaert M."/>
        </authorList>
    </citation>
    <scope>NUCLEOTIDE SEQUENCE [LARGE SCALE GENOMIC DNA]</scope>
    <source>
        <strain evidence="7">wild</strain>
    </source>
</reference>
<protein>
    <submittedName>
        <fullName evidence="6">HPGDS</fullName>
        <ecNumber evidence="6">2.5.1.18</ecNumber>
        <ecNumber evidence="6">5.3.99.2</ecNumber>
    </submittedName>
</protein>
<evidence type="ECO:0000256" key="3">
    <source>
        <dbReference type="ARBA" id="ARBA00049616"/>
    </source>
</evidence>
<dbReference type="Gene3D" id="1.20.1050.10">
    <property type="match status" value="1"/>
</dbReference>
<dbReference type="InterPro" id="IPR004045">
    <property type="entry name" value="Glutathione_S-Trfase_N"/>
</dbReference>
<dbReference type="GO" id="GO:0004667">
    <property type="term" value="F:prostaglandin-D synthase activity"/>
    <property type="evidence" value="ECO:0007669"/>
    <property type="project" value="UniProtKB-EC"/>
</dbReference>
<dbReference type="PROSITE" id="PS50405">
    <property type="entry name" value="GST_CTER"/>
    <property type="match status" value="1"/>
</dbReference>
<dbReference type="OrthoDB" id="414243at2759"/>
<evidence type="ECO:0000313" key="7">
    <source>
        <dbReference type="Proteomes" id="UP000507470"/>
    </source>
</evidence>
<evidence type="ECO:0000256" key="2">
    <source>
        <dbReference type="ARBA" id="ARBA00022613"/>
    </source>
</evidence>
<dbReference type="SFLD" id="SFLDS00019">
    <property type="entry name" value="Glutathione_Transferase_(cytos"/>
    <property type="match status" value="1"/>
</dbReference>
<dbReference type="InterPro" id="IPR040079">
    <property type="entry name" value="Glutathione_S-Trfase"/>
</dbReference>
<dbReference type="CDD" id="cd03192">
    <property type="entry name" value="GST_C_Sigma_like"/>
    <property type="match status" value="1"/>
</dbReference>
<dbReference type="SFLD" id="SFLDG01205">
    <property type="entry name" value="AMPS.1"/>
    <property type="match status" value="1"/>
</dbReference>
<dbReference type="InterPro" id="IPR036282">
    <property type="entry name" value="Glutathione-S-Trfase_C_sf"/>
</dbReference>
<dbReference type="PANTHER" id="PTHR11571:SF150">
    <property type="entry name" value="GLUTATHIONE S-TRANSFERASE"/>
    <property type="match status" value="1"/>
</dbReference>
<dbReference type="InterPro" id="IPR010987">
    <property type="entry name" value="Glutathione-S-Trfase_C-like"/>
</dbReference>
<dbReference type="SUPFAM" id="SSF47616">
    <property type="entry name" value="GST C-terminal domain-like"/>
    <property type="match status" value="1"/>
</dbReference>
<dbReference type="GO" id="GO:0004364">
    <property type="term" value="F:glutathione transferase activity"/>
    <property type="evidence" value="ECO:0007669"/>
    <property type="project" value="UniProtKB-EC"/>
</dbReference>
<dbReference type="SUPFAM" id="SSF52833">
    <property type="entry name" value="Thioredoxin-like"/>
    <property type="match status" value="1"/>
</dbReference>
<proteinExistence type="inferred from homology"/>
<dbReference type="FunFam" id="3.40.30.10:FF:000035">
    <property type="entry name" value="hematopoietic prostaglandin D synthase"/>
    <property type="match status" value="1"/>
</dbReference>
<keyword evidence="6" id="KW-0413">Isomerase</keyword>
<gene>
    <name evidence="6" type="ORF">MCOR_48496</name>
</gene>
<comment type="similarity">
    <text evidence="1">Belongs to the GST superfamily.</text>
</comment>
<accession>A0A6J8E730</accession>
<keyword evidence="2" id="KW-0273">Eye lens protein</keyword>
<dbReference type="InterPro" id="IPR036249">
    <property type="entry name" value="Thioredoxin-like_sf"/>
</dbReference>
<dbReference type="Gene3D" id="3.40.30.10">
    <property type="entry name" value="Glutaredoxin"/>
    <property type="match status" value="1"/>
</dbReference>
<sequence>MAEYKLTYFNLKGRGEICRLMFVLADKKYEDHRFEREEWKDLKPSMPLGQVPVMTVGKTQIPQTGAIIRYLAREFGLYGKSNMENTMVDVIIETIDEMRSEFVKWVKEEDETKKAEISKKLKEDVFPKFVTFVEKMLSDNGGQFLVGSEVTLADVAVFDVISRISDMWSQELMNMSTVLKAHCEKIATIPNIKAWLEKRPKTAR</sequence>
<keyword evidence="6" id="KW-0808">Transferase</keyword>
<dbReference type="SFLD" id="SFLDG00363">
    <property type="entry name" value="AMPS_(cytGST):_Alpha-__Mu-__Pi"/>
    <property type="match status" value="1"/>
</dbReference>
<dbReference type="EMBL" id="CACVKT020008520">
    <property type="protein sequence ID" value="CAC5415833.1"/>
    <property type="molecule type" value="Genomic_DNA"/>
</dbReference>
<dbReference type="FunFam" id="1.20.1050.10:FF:000030">
    <property type="entry name" value="Glutathione S-transferase S1"/>
    <property type="match status" value="1"/>
</dbReference>
<organism evidence="6 7">
    <name type="scientific">Mytilus coruscus</name>
    <name type="common">Sea mussel</name>
    <dbReference type="NCBI Taxonomy" id="42192"/>
    <lineage>
        <taxon>Eukaryota</taxon>
        <taxon>Metazoa</taxon>
        <taxon>Spiralia</taxon>
        <taxon>Lophotrochozoa</taxon>
        <taxon>Mollusca</taxon>
        <taxon>Bivalvia</taxon>
        <taxon>Autobranchia</taxon>
        <taxon>Pteriomorphia</taxon>
        <taxon>Mytilida</taxon>
        <taxon>Mytiloidea</taxon>
        <taxon>Mytilidae</taxon>
        <taxon>Mytilinae</taxon>
        <taxon>Mytilus</taxon>
    </lineage>
</organism>
<evidence type="ECO:0000259" key="4">
    <source>
        <dbReference type="PROSITE" id="PS50404"/>
    </source>
</evidence>
<dbReference type="GO" id="GO:0005212">
    <property type="term" value="F:structural constituent of eye lens"/>
    <property type="evidence" value="ECO:0007669"/>
    <property type="project" value="UniProtKB-KW"/>
</dbReference>
<dbReference type="PANTHER" id="PTHR11571">
    <property type="entry name" value="GLUTATHIONE S-TRANSFERASE"/>
    <property type="match status" value="1"/>
</dbReference>
<dbReference type="Proteomes" id="UP000507470">
    <property type="component" value="Unassembled WGS sequence"/>
</dbReference>
<dbReference type="InterPro" id="IPR050213">
    <property type="entry name" value="GST_superfamily"/>
</dbReference>
<dbReference type="EC" id="5.3.99.2" evidence="6"/>
<dbReference type="EC" id="2.5.1.18" evidence="6"/>
<dbReference type="PROSITE" id="PS50404">
    <property type="entry name" value="GST_NTER"/>
    <property type="match status" value="1"/>
</dbReference>
<evidence type="ECO:0000313" key="6">
    <source>
        <dbReference type="EMBL" id="CAC5415833.1"/>
    </source>
</evidence>